<dbReference type="GO" id="GO:0005783">
    <property type="term" value="C:endoplasmic reticulum"/>
    <property type="evidence" value="ECO:0007669"/>
    <property type="project" value="TreeGrafter"/>
</dbReference>
<comment type="caution">
    <text evidence="10">The sequence shown here is derived from an EMBL/GenBank/DDBJ whole genome shotgun (WGS) entry which is preliminary data.</text>
</comment>
<dbReference type="InterPro" id="IPR018996">
    <property type="entry name" value="Man1/Src1-like_C"/>
</dbReference>
<dbReference type="GO" id="GO:0034399">
    <property type="term" value="C:nuclear periphery"/>
    <property type="evidence" value="ECO:0007669"/>
    <property type="project" value="TreeGrafter"/>
</dbReference>
<dbReference type="InterPro" id="IPR041885">
    <property type="entry name" value="MAN1_winged_helix_dom"/>
</dbReference>
<feature type="transmembrane region" description="Helical" evidence="8">
    <location>
        <begin position="229"/>
        <end position="250"/>
    </location>
</feature>
<keyword evidence="2" id="KW-0597">Phosphoprotein</keyword>
<evidence type="ECO:0000256" key="3">
    <source>
        <dbReference type="ARBA" id="ARBA00022692"/>
    </source>
</evidence>
<keyword evidence="6" id="KW-0539">Nucleus</keyword>
<keyword evidence="3 8" id="KW-0812">Transmembrane</keyword>
<name>A0A9Q0JT66_9MAGN</name>
<evidence type="ECO:0000259" key="9">
    <source>
        <dbReference type="Pfam" id="PF09402"/>
    </source>
</evidence>
<evidence type="ECO:0000256" key="1">
    <source>
        <dbReference type="ARBA" id="ARBA00004540"/>
    </source>
</evidence>
<evidence type="ECO:0000256" key="5">
    <source>
        <dbReference type="ARBA" id="ARBA00023136"/>
    </source>
</evidence>
<dbReference type="Gene3D" id="1.10.10.1180">
    <property type="entry name" value="MAN1, winged-helix domain"/>
    <property type="match status" value="1"/>
</dbReference>
<feature type="compositionally biased region" description="Polar residues" evidence="7">
    <location>
        <begin position="373"/>
        <end position="382"/>
    </location>
</feature>
<keyword evidence="4 8" id="KW-1133">Transmembrane helix</keyword>
<evidence type="ECO:0000313" key="10">
    <source>
        <dbReference type="EMBL" id="KAJ4951934.1"/>
    </source>
</evidence>
<evidence type="ECO:0000256" key="8">
    <source>
        <dbReference type="SAM" id="Phobius"/>
    </source>
</evidence>
<gene>
    <name evidence="10" type="ORF">NE237_028766</name>
</gene>
<sequence>MAPTSTKKRSRSVQKNLPNSSLLSLFLKEPPPGLFPSKEEFLRLLAVVFIAVSVFLACNFAVSFLNRQPKPFCESDQTSEDALPYYCEPCPDNGECFSGKLECVRGYKKHGRLCVEDGEISQTAKKLSEWVELHVCEAYVQFLCDGTGRIWVQEVDIWKELDEDKLHRTFDLNNETFQFTKQKVLETIRSLLETRENFLGIKELKCPDWLAERYKPLLCYIRQWISKHALILVPVSTALIGFITLFASLIRRIRRSRYLTNRAEQLYQQVCDLLEESAIMAKSVTGQGEPWVVASRLRDHLLLPRERKDPLLWIKVEELVKEDSRVDQYPKLVKGESKVVWEWQVEGSLSSSKMRKKGSASKVERSADVYESPGQQHRQSTLKPGRALFC</sequence>
<dbReference type="PANTHER" id="PTHR47808">
    <property type="entry name" value="INNER NUCLEAR MEMBRANE PROTEIN HEH2-RELATED"/>
    <property type="match status" value="1"/>
</dbReference>
<evidence type="ECO:0000256" key="2">
    <source>
        <dbReference type="ARBA" id="ARBA00022553"/>
    </source>
</evidence>
<dbReference type="GO" id="GO:0071763">
    <property type="term" value="P:nuclear membrane organization"/>
    <property type="evidence" value="ECO:0007669"/>
    <property type="project" value="TreeGrafter"/>
</dbReference>
<feature type="domain" description="Man1/Src1-like C-terminal" evidence="9">
    <location>
        <begin position="77"/>
        <end position="343"/>
    </location>
</feature>
<dbReference type="Proteomes" id="UP001141806">
    <property type="component" value="Unassembled WGS sequence"/>
</dbReference>
<dbReference type="EMBL" id="JAMYWD010000012">
    <property type="protein sequence ID" value="KAJ4951934.1"/>
    <property type="molecule type" value="Genomic_DNA"/>
</dbReference>
<feature type="transmembrane region" description="Helical" evidence="8">
    <location>
        <begin position="44"/>
        <end position="65"/>
    </location>
</feature>
<dbReference type="GO" id="GO:0003682">
    <property type="term" value="F:chromatin binding"/>
    <property type="evidence" value="ECO:0007669"/>
    <property type="project" value="InterPro"/>
</dbReference>
<dbReference type="OrthoDB" id="341403at2759"/>
<evidence type="ECO:0000256" key="6">
    <source>
        <dbReference type="ARBA" id="ARBA00023242"/>
    </source>
</evidence>
<dbReference type="PANTHER" id="PTHR47808:SF2">
    <property type="entry name" value="LEM DOMAIN-CONTAINING PROTEIN 2"/>
    <property type="match status" value="1"/>
</dbReference>
<evidence type="ECO:0000313" key="11">
    <source>
        <dbReference type="Proteomes" id="UP001141806"/>
    </source>
</evidence>
<reference evidence="10" key="1">
    <citation type="journal article" date="2023" name="Plant J.">
        <title>The genome of the king protea, Protea cynaroides.</title>
        <authorList>
            <person name="Chang J."/>
            <person name="Duong T.A."/>
            <person name="Schoeman C."/>
            <person name="Ma X."/>
            <person name="Roodt D."/>
            <person name="Barker N."/>
            <person name="Li Z."/>
            <person name="Van de Peer Y."/>
            <person name="Mizrachi E."/>
        </authorList>
    </citation>
    <scope>NUCLEOTIDE SEQUENCE</scope>
    <source>
        <tissue evidence="10">Young leaves</tissue>
    </source>
</reference>
<evidence type="ECO:0000256" key="4">
    <source>
        <dbReference type="ARBA" id="ARBA00022989"/>
    </source>
</evidence>
<evidence type="ECO:0000256" key="7">
    <source>
        <dbReference type="SAM" id="MobiDB-lite"/>
    </source>
</evidence>
<protein>
    <recommendedName>
        <fullName evidence="9">Man1/Src1-like C-terminal domain-containing protein</fullName>
    </recommendedName>
</protein>
<feature type="region of interest" description="Disordered" evidence="7">
    <location>
        <begin position="353"/>
        <end position="384"/>
    </location>
</feature>
<organism evidence="10 11">
    <name type="scientific">Protea cynaroides</name>
    <dbReference type="NCBI Taxonomy" id="273540"/>
    <lineage>
        <taxon>Eukaryota</taxon>
        <taxon>Viridiplantae</taxon>
        <taxon>Streptophyta</taxon>
        <taxon>Embryophyta</taxon>
        <taxon>Tracheophyta</taxon>
        <taxon>Spermatophyta</taxon>
        <taxon>Magnoliopsida</taxon>
        <taxon>Proteales</taxon>
        <taxon>Proteaceae</taxon>
        <taxon>Protea</taxon>
    </lineage>
</organism>
<dbReference type="Pfam" id="PF09402">
    <property type="entry name" value="MSC"/>
    <property type="match status" value="1"/>
</dbReference>
<keyword evidence="5 8" id="KW-0472">Membrane</keyword>
<dbReference type="InterPro" id="IPR044780">
    <property type="entry name" value="Heh2/Src1"/>
</dbReference>
<keyword evidence="11" id="KW-1185">Reference proteome</keyword>
<comment type="subcellular location">
    <subcellularLocation>
        <location evidence="1">Nucleus inner membrane</location>
    </subcellularLocation>
</comment>
<dbReference type="GO" id="GO:0005637">
    <property type="term" value="C:nuclear inner membrane"/>
    <property type="evidence" value="ECO:0007669"/>
    <property type="project" value="UniProtKB-SubCell"/>
</dbReference>
<dbReference type="AlphaFoldDB" id="A0A9Q0JT66"/>
<proteinExistence type="predicted"/>
<accession>A0A9Q0JT66</accession>